<dbReference type="InterPro" id="IPR052558">
    <property type="entry name" value="Siderophore_Hydrolase_D"/>
</dbReference>
<dbReference type="PANTHER" id="PTHR40841">
    <property type="entry name" value="SIDEROPHORE TRIACETYLFUSARININE C ESTERASE"/>
    <property type="match status" value="1"/>
</dbReference>
<protein>
    <submittedName>
        <fullName evidence="3">Uncharacterized protein</fullName>
    </submittedName>
</protein>
<keyword evidence="4" id="KW-1185">Reference proteome</keyword>
<dbReference type="InterPro" id="IPR029058">
    <property type="entry name" value="AB_hydrolase_fold"/>
</dbReference>
<accession>A0ABQ4PN63</accession>
<dbReference type="Gene3D" id="3.40.50.1820">
    <property type="entry name" value="alpha/beta hydrolase"/>
    <property type="match status" value="1"/>
</dbReference>
<reference evidence="3" key="1">
    <citation type="submission" date="2021-05" db="EMBL/GenBank/DDBJ databases">
        <title>Molecular characterization for Shewanella algae harboring chromosomal blaOXA-55-like strains isolated from clinical and environment sample.</title>
        <authorList>
            <person name="Ohama Y."/>
            <person name="Aoki K."/>
            <person name="Harada S."/>
            <person name="Moriya K."/>
            <person name="Ishii Y."/>
            <person name="Tateda K."/>
        </authorList>
    </citation>
    <scope>NUCLEOTIDE SEQUENCE</scope>
    <source>
        <strain evidence="3">JCM 11563</strain>
    </source>
</reference>
<proteinExistence type="inferred from homology"/>
<keyword evidence="2" id="KW-0378">Hydrolase</keyword>
<evidence type="ECO:0000313" key="4">
    <source>
        <dbReference type="Proteomes" id="UP000887104"/>
    </source>
</evidence>
<comment type="similarity">
    <text evidence="1">Belongs to the esterase D family.</text>
</comment>
<sequence length="250" mass="28133">MTPLAKFLSEELKPYIQKHYRTSSYSILSGHSNSGRFVLDNWLNKHADFSQYFAFSPSLDDGYIVEQLEKTALADLQQARPLLVTMASEGEHMQAPFAALQKRLSEISDKSYVFKIFPNESHRTTKHASMQFALQTTFTGWQPSYEIKVSGIDALSKHYKDLSDKFGFQVDVPNSTLQKLVAHYAVSEAPKSKQALKKHIAFAIAQSPAGINSLFEIADYLQANNYVPAGQLVLDEICNQDNENLRCDNS</sequence>
<dbReference type="PANTHER" id="PTHR40841:SF2">
    <property type="entry name" value="SIDEROPHORE-DEGRADING ESTERASE (EUROFUNG)"/>
    <property type="match status" value="1"/>
</dbReference>
<name>A0ABQ4PN63_9GAMM</name>
<dbReference type="Pfam" id="PF00756">
    <property type="entry name" value="Esterase"/>
    <property type="match status" value="1"/>
</dbReference>
<evidence type="ECO:0000256" key="1">
    <source>
        <dbReference type="ARBA" id="ARBA00005622"/>
    </source>
</evidence>
<evidence type="ECO:0000256" key="2">
    <source>
        <dbReference type="ARBA" id="ARBA00022801"/>
    </source>
</evidence>
<gene>
    <name evidence="3" type="ORF">TUM4438_33700</name>
</gene>
<dbReference type="Proteomes" id="UP000887104">
    <property type="component" value="Unassembled WGS sequence"/>
</dbReference>
<evidence type="ECO:0000313" key="3">
    <source>
        <dbReference type="EMBL" id="GIU49643.1"/>
    </source>
</evidence>
<comment type="caution">
    <text evidence="3">The sequence shown here is derived from an EMBL/GenBank/DDBJ whole genome shotgun (WGS) entry which is preliminary data.</text>
</comment>
<organism evidence="3 4">
    <name type="scientific">Shewanella sairae</name>
    <dbReference type="NCBI Taxonomy" id="190310"/>
    <lineage>
        <taxon>Bacteria</taxon>
        <taxon>Pseudomonadati</taxon>
        <taxon>Pseudomonadota</taxon>
        <taxon>Gammaproteobacteria</taxon>
        <taxon>Alteromonadales</taxon>
        <taxon>Shewanellaceae</taxon>
        <taxon>Shewanella</taxon>
    </lineage>
</organism>
<dbReference type="EMBL" id="BPEY01000072">
    <property type="protein sequence ID" value="GIU49643.1"/>
    <property type="molecule type" value="Genomic_DNA"/>
</dbReference>
<dbReference type="SUPFAM" id="SSF53474">
    <property type="entry name" value="alpha/beta-Hydrolases"/>
    <property type="match status" value="1"/>
</dbReference>
<dbReference type="InterPro" id="IPR000801">
    <property type="entry name" value="Esterase-like"/>
</dbReference>